<dbReference type="eggNOG" id="COG3415">
    <property type="taxonomic scope" value="Bacteria"/>
</dbReference>
<evidence type="ECO:0000313" key="3">
    <source>
        <dbReference type="Proteomes" id="UP000000393"/>
    </source>
</evidence>
<dbReference type="EMBL" id="CP002086">
    <property type="protein sequence ID" value="ADJ29839.1"/>
    <property type="molecule type" value="Genomic_DNA"/>
</dbReference>
<sequence length="104" mass="11757">MTYSLDLREAALSYIKKGGSKVEASRLFGFSRNTLYRWLNADALAPKQAGFRHRKIDKAALKKHTEEHPDMFLHERAEVFGVHTSSISRALKTVKIVKKKSGAI</sequence>
<dbReference type="InterPro" id="IPR002622">
    <property type="entry name" value="Transposase_14"/>
</dbReference>
<gene>
    <name evidence="2" type="ordered locus">Nwat_3122</name>
</gene>
<evidence type="ECO:0000313" key="2">
    <source>
        <dbReference type="EMBL" id="ADJ29839.1"/>
    </source>
</evidence>
<dbReference type="KEGG" id="nwa:Nwat_3122"/>
<dbReference type="SUPFAM" id="SSF46689">
    <property type="entry name" value="Homeodomain-like"/>
    <property type="match status" value="1"/>
</dbReference>
<feature type="domain" description="Transposase Synechocystis PCC 6803" evidence="1">
    <location>
        <begin position="1"/>
        <end position="101"/>
    </location>
</feature>
<dbReference type="AlphaFoldDB" id="D8K4N7"/>
<name>D8K4N7_NITWC</name>
<evidence type="ECO:0000259" key="1">
    <source>
        <dbReference type="Pfam" id="PF01710"/>
    </source>
</evidence>
<dbReference type="HOGENOM" id="CLU_056788_5_2_6"/>
<dbReference type="Proteomes" id="UP000000393">
    <property type="component" value="Chromosome"/>
</dbReference>
<dbReference type="InterPro" id="IPR009057">
    <property type="entry name" value="Homeodomain-like_sf"/>
</dbReference>
<organism evidence="2 3">
    <name type="scientific">Nitrosococcus watsoni (strain C-113)</name>
    <dbReference type="NCBI Taxonomy" id="105559"/>
    <lineage>
        <taxon>Bacteria</taxon>
        <taxon>Pseudomonadati</taxon>
        <taxon>Pseudomonadota</taxon>
        <taxon>Gammaproteobacteria</taxon>
        <taxon>Chromatiales</taxon>
        <taxon>Chromatiaceae</taxon>
        <taxon>Nitrosococcus</taxon>
    </lineage>
</organism>
<dbReference type="Pfam" id="PF01710">
    <property type="entry name" value="HTH_Tnp_IS630"/>
    <property type="match status" value="1"/>
</dbReference>
<keyword evidence="3" id="KW-1185">Reference proteome</keyword>
<protein>
    <submittedName>
        <fullName evidence="2">Transposase family protein</fullName>
    </submittedName>
</protein>
<accession>D8K4N7</accession>
<dbReference type="OrthoDB" id="6658576at2"/>
<dbReference type="STRING" id="105559.Nwat_3122"/>
<proteinExistence type="predicted"/>
<dbReference type="RefSeq" id="WP_013221899.1">
    <property type="nucleotide sequence ID" value="NC_014315.1"/>
</dbReference>
<reference evidence="2 3" key="1">
    <citation type="submission" date="2010-06" db="EMBL/GenBank/DDBJ databases">
        <title>Complete sequence of chromosome of Nitrosococcus watsoni C-113.</title>
        <authorList>
            <consortium name="US DOE Joint Genome Institute"/>
            <person name="Lucas S."/>
            <person name="Copeland A."/>
            <person name="Lapidus A."/>
            <person name="Cheng J.-F."/>
            <person name="Bruce D."/>
            <person name="Goodwin L."/>
            <person name="Pitluck S."/>
            <person name="Malfatti S.A."/>
            <person name="Chain P.S.G."/>
            <person name="Land M."/>
            <person name="Hauser L."/>
            <person name="Kyrpides N."/>
            <person name="Ivanova N."/>
            <person name="Cambell M.A."/>
            <person name="Heidelberg J.F."/>
            <person name="Klotz M.G."/>
            <person name="Woyke T."/>
        </authorList>
    </citation>
    <scope>NUCLEOTIDE SEQUENCE [LARGE SCALE GENOMIC DNA]</scope>
    <source>
        <strain evidence="2 3">C-113</strain>
    </source>
</reference>